<gene>
    <name evidence="2" type="ORF">DAH66_00960</name>
</gene>
<reference evidence="2 3" key="1">
    <citation type="submission" date="2018-07" db="EMBL/GenBank/DDBJ databases">
        <title>Genomic and Epidemiologic Investigation of an Indolent Hospital Outbreak.</title>
        <authorList>
            <person name="Johnson R.C."/>
            <person name="Deming C."/>
            <person name="Conlan S."/>
            <person name="Zellmer C.J."/>
            <person name="Michelin A.V."/>
            <person name="Lee-Lin S."/>
            <person name="Thomas P.J."/>
            <person name="Park M."/>
            <person name="Weingarten R.A."/>
            <person name="Less J."/>
            <person name="Dekker J.P."/>
            <person name="Frank K.M."/>
            <person name="Musser K.A."/>
            <person name="Mcquiston J.R."/>
            <person name="Henderson D.K."/>
            <person name="Lau A.F."/>
            <person name="Palmore T.N."/>
            <person name="Segre J.A."/>
        </authorList>
    </citation>
    <scope>NUCLEOTIDE SEQUENCE [LARGE SCALE GENOMIC DNA]</scope>
    <source>
        <strain evidence="2 3">SK-CDC1_0717</strain>
    </source>
</reference>
<protein>
    <submittedName>
        <fullName evidence="2">Uncharacterized protein</fullName>
    </submittedName>
</protein>
<feature type="signal peptide" evidence="1">
    <location>
        <begin position="1"/>
        <end position="18"/>
    </location>
</feature>
<proteinExistence type="predicted"/>
<dbReference type="EMBL" id="QQYZ01000001">
    <property type="protein sequence ID" value="RSY90579.1"/>
    <property type="molecule type" value="Genomic_DNA"/>
</dbReference>
<organism evidence="2 3">
    <name type="scientific">Sphingomonas koreensis</name>
    <dbReference type="NCBI Taxonomy" id="93064"/>
    <lineage>
        <taxon>Bacteria</taxon>
        <taxon>Pseudomonadati</taxon>
        <taxon>Pseudomonadota</taxon>
        <taxon>Alphaproteobacteria</taxon>
        <taxon>Sphingomonadales</taxon>
        <taxon>Sphingomonadaceae</taxon>
        <taxon>Sphingomonas</taxon>
    </lineage>
</organism>
<name>A0A430G926_9SPHN</name>
<feature type="chain" id="PRO_5019544345" evidence="1">
    <location>
        <begin position="19"/>
        <end position="137"/>
    </location>
</feature>
<dbReference type="Proteomes" id="UP000287746">
    <property type="component" value="Unassembled WGS sequence"/>
</dbReference>
<sequence>MMIRVLMLAALAATPVLAQEADDDNAPPQRVRSVLLYGDDQCPKASSEEEVVICSKVGESPYRIPKSLRKSEPTPASTSWTRRAELVDEVNRQVLPGSCSPVGSYGHTGCTIQMLQNWRAERAAQKAEEAAIPGGEN</sequence>
<comment type="caution">
    <text evidence="2">The sequence shown here is derived from an EMBL/GenBank/DDBJ whole genome shotgun (WGS) entry which is preliminary data.</text>
</comment>
<evidence type="ECO:0000313" key="2">
    <source>
        <dbReference type="EMBL" id="RSY90579.1"/>
    </source>
</evidence>
<accession>A0A430G926</accession>
<evidence type="ECO:0000313" key="3">
    <source>
        <dbReference type="Proteomes" id="UP000287746"/>
    </source>
</evidence>
<keyword evidence="1" id="KW-0732">Signal</keyword>
<dbReference type="AlphaFoldDB" id="A0A430G926"/>
<evidence type="ECO:0000256" key="1">
    <source>
        <dbReference type="SAM" id="SignalP"/>
    </source>
</evidence>